<feature type="chain" id="PRO_5021488050" evidence="1">
    <location>
        <begin position="21"/>
        <end position="297"/>
    </location>
</feature>
<keyword evidence="1" id="KW-0732">Signal</keyword>
<feature type="signal peptide" evidence="1">
    <location>
        <begin position="1"/>
        <end position="20"/>
    </location>
</feature>
<evidence type="ECO:0000313" key="2">
    <source>
        <dbReference type="EMBL" id="TQD39351.1"/>
    </source>
</evidence>
<dbReference type="Pfam" id="PF16119">
    <property type="entry name" value="DUF4835"/>
    <property type="match status" value="1"/>
</dbReference>
<evidence type="ECO:0000256" key="1">
    <source>
        <dbReference type="SAM" id="SignalP"/>
    </source>
</evidence>
<accession>A0A507ZS35</accession>
<name>A0A507ZS35_9FLAO</name>
<dbReference type="RefSeq" id="WP_141421298.1">
    <property type="nucleotide sequence ID" value="NZ_VIAR01000004.1"/>
</dbReference>
<protein>
    <submittedName>
        <fullName evidence="2">DUF4835 family protein</fullName>
    </submittedName>
</protein>
<evidence type="ECO:0000313" key="3">
    <source>
        <dbReference type="Proteomes" id="UP000317169"/>
    </source>
</evidence>
<reference evidence="2 3" key="1">
    <citation type="submission" date="2019-06" db="EMBL/GenBank/DDBJ databases">
        <title>Flavibacter putida gen. nov., sp. nov., a novel marine bacterium of the family Flavobacteriaceae isolated from coastal seawater.</title>
        <authorList>
            <person name="Feng X."/>
        </authorList>
    </citation>
    <scope>NUCLEOTIDE SEQUENCE [LARGE SCALE GENOMIC DNA]</scope>
    <source>
        <strain evidence="2 3">PLHSN227</strain>
    </source>
</reference>
<sequence length="297" mass="33947">MRRYIFVLLLSFVVGFSSQAQEVNCSVKVNAEQTGRTKLSIFNTLESALQEFVSENTWTKLNLQEHEKINCNIFINITSYDSNNFKATLQIQSSRPIFGSVATTPVFNFKDNDFDFEYTEYQNLDYSPNTFNSNLVSGISFYIYTILGLDADTFELQGGQAYYEEARQIVNTAQQSNYEGWRAGGNNKSRFRLNSDLLSNNFTGYRDALYTYHRLGLDKMHEDVEEGKQKIAEAILALKQVNNTRPNSLLIRTFFDAKADEIEKIFSGGPSVPITEVVETLNRIAPLYSKNWSSIKY</sequence>
<dbReference type="Proteomes" id="UP000317169">
    <property type="component" value="Unassembled WGS sequence"/>
</dbReference>
<dbReference type="AlphaFoldDB" id="A0A507ZS35"/>
<keyword evidence="3" id="KW-1185">Reference proteome</keyword>
<dbReference type="OrthoDB" id="9773381at2"/>
<comment type="caution">
    <text evidence="2">The sequence shown here is derived from an EMBL/GenBank/DDBJ whole genome shotgun (WGS) entry which is preliminary data.</text>
</comment>
<gene>
    <name evidence="2" type="ORF">FKR84_05505</name>
</gene>
<proteinExistence type="predicted"/>
<dbReference type="InterPro" id="IPR032274">
    <property type="entry name" value="DUF4835"/>
</dbReference>
<organism evidence="2 3">
    <name type="scientific">Haloflavibacter putidus</name>
    <dbReference type="NCBI Taxonomy" id="2576776"/>
    <lineage>
        <taxon>Bacteria</taxon>
        <taxon>Pseudomonadati</taxon>
        <taxon>Bacteroidota</taxon>
        <taxon>Flavobacteriia</taxon>
        <taxon>Flavobacteriales</taxon>
        <taxon>Flavobacteriaceae</taxon>
        <taxon>Haloflavibacter</taxon>
    </lineage>
</organism>
<dbReference type="EMBL" id="VIAR01000004">
    <property type="protein sequence ID" value="TQD39351.1"/>
    <property type="molecule type" value="Genomic_DNA"/>
</dbReference>